<dbReference type="PANTHER" id="PTHR10877:SF183">
    <property type="entry name" value="AT14535P-RELATED"/>
    <property type="match status" value="1"/>
</dbReference>
<dbReference type="STRING" id="6205.A0A0R3X208"/>
<dbReference type="AlphaFoldDB" id="A0A0R3X208"/>
<feature type="transmembrane region" description="Helical" evidence="18">
    <location>
        <begin position="317"/>
        <end position="338"/>
    </location>
</feature>
<feature type="binding site" evidence="14">
    <location>
        <position position="593"/>
    </location>
    <ligand>
        <name>Ca(2+)</name>
        <dbReference type="ChEBI" id="CHEBI:29108"/>
        <label>2</label>
    </ligand>
</feature>
<dbReference type="Gene3D" id="1.10.287.70">
    <property type="match status" value="1"/>
</dbReference>
<keyword evidence="14" id="KW-0109">Calcium transport</keyword>
<protein>
    <submittedName>
        <fullName evidence="23">PKD_channel domain-containing protein</fullName>
    </submittedName>
</protein>
<dbReference type="SUPFAM" id="SSF81324">
    <property type="entry name" value="Voltage-gated potassium channels"/>
    <property type="match status" value="1"/>
</dbReference>
<comment type="subcellular location">
    <subcellularLocation>
        <location evidence="1">Cell projection</location>
        <location evidence="1">Cilium membrane</location>
        <topology evidence="1">Multi-pass membrane protein</topology>
    </subcellularLocation>
</comment>
<dbReference type="Gene3D" id="1.20.120.350">
    <property type="entry name" value="Voltage-gated potassium channels. Chain C"/>
    <property type="match status" value="1"/>
</dbReference>
<dbReference type="PANTHER" id="PTHR10877">
    <property type="entry name" value="POLYCYSTIN FAMILY MEMBER"/>
    <property type="match status" value="1"/>
</dbReference>
<dbReference type="EMBL" id="UYWX01020358">
    <property type="protein sequence ID" value="VDM31625.1"/>
    <property type="molecule type" value="Genomic_DNA"/>
</dbReference>
<dbReference type="GO" id="GO:0060170">
    <property type="term" value="C:ciliary membrane"/>
    <property type="evidence" value="ECO:0007669"/>
    <property type="project" value="UniProtKB-SubCell"/>
</dbReference>
<dbReference type="GO" id="GO:0005509">
    <property type="term" value="F:calcium ion binding"/>
    <property type="evidence" value="ECO:0007669"/>
    <property type="project" value="InterPro"/>
</dbReference>
<evidence type="ECO:0000256" key="1">
    <source>
        <dbReference type="ARBA" id="ARBA00004272"/>
    </source>
</evidence>
<dbReference type="GO" id="GO:0050982">
    <property type="term" value="P:detection of mechanical stimulus"/>
    <property type="evidence" value="ECO:0007669"/>
    <property type="project" value="TreeGrafter"/>
</dbReference>
<dbReference type="Pfam" id="PF08016">
    <property type="entry name" value="PKD_channel"/>
    <property type="match status" value="1"/>
</dbReference>
<dbReference type="WBParaSite" id="TTAC_0000728601-mRNA-1">
    <property type="protein sequence ID" value="TTAC_0000728601-mRNA-1"/>
    <property type="gene ID" value="TTAC_0000728601"/>
</dbReference>
<sequence length="762" mass="86954">MTSNPTYEGDNEGIEQEAEAVFLDNTVYDFEDKQLGYGDADTHGFAFGILDTKAFYMTEAVRDALMNTPVEGSDLTLSSVNSIADYWNILRDPLIRTLFNNKWYNSKLISGNDSYYIGYESVRLGLVRIRQLRVTNHSCSIPADFAKQITTCYGLYSAATEDRSAYGPGNSTAWTYTSGDELQMGIHFGTVAAYGGGGYYLDLPQDMNSALESVNELFENLWVDRGTSAIFLHFTVYNSNTNLFCVVSLVAELPPTGGILINCYFRTVKLLRYVRTQDYVVLMFECLFLLFIAYYIAEEAIEICNLGYKYLTKFWNLLDVAVILLSCICAGFNIYRTIRVNATLSSLLNNPNKYSNFEKLSYWEVHFNYAIGVLVFLVWIKIFKYVSFNKTMNQLNLTLANCAKDVAGFGVMFFIVFFAFAQLGYLAFGTQVSDFGTFPTSLMTLFRIILGDFDFQALQDAQSVFGPLYFLVYIFFVFFVLINMFIAIINDTYLEVKSNLLNQPSELHMKAFFKQVGPPLKHQKANMKLRRLREMRNKMKQKKNQLQEIQDAIDAVAMEEDDVPIDDLKAEINKELNETELAKILCKADANSDMKLNTNERRALRETLENKKLSLMQEMFNFQEAEIGQSYEQFSKLLTTQVASKEDMDRAYSRLIRLENCLKNVTDRLRCMVQRLEHSQEVKNKRTEQMQNLLENLISAVNATPPPPPSPQSSQPSFDQHTSVDATEMLSVGPPPADGIRKRPNRNLSLKGFTKFSKQREE</sequence>
<evidence type="ECO:0000256" key="10">
    <source>
        <dbReference type="ARBA" id="ARBA00023157"/>
    </source>
</evidence>
<proteinExistence type="inferred from homology"/>
<evidence type="ECO:0000313" key="21">
    <source>
        <dbReference type="EMBL" id="VDM31625.1"/>
    </source>
</evidence>
<feature type="transmembrane region" description="Helical" evidence="18">
    <location>
        <begin position="279"/>
        <end position="297"/>
    </location>
</feature>
<evidence type="ECO:0000256" key="4">
    <source>
        <dbReference type="ARBA" id="ARBA00022475"/>
    </source>
</evidence>
<dbReference type="InterPro" id="IPR013122">
    <property type="entry name" value="PKD1_2_channel"/>
</dbReference>
<evidence type="ECO:0000259" key="19">
    <source>
        <dbReference type="Pfam" id="PF08016"/>
    </source>
</evidence>
<keyword evidence="10" id="KW-1015">Disulfide bond</keyword>
<feature type="region of interest" description="Disordered" evidence="17">
    <location>
        <begin position="700"/>
        <end position="762"/>
    </location>
</feature>
<evidence type="ECO:0000256" key="12">
    <source>
        <dbReference type="ARBA" id="ARBA00023273"/>
    </source>
</evidence>
<keyword evidence="13 14" id="KW-0407">Ion channel</keyword>
<dbReference type="OrthoDB" id="444119at2759"/>
<keyword evidence="4" id="KW-1003">Cell membrane</keyword>
<evidence type="ECO:0000256" key="13">
    <source>
        <dbReference type="ARBA" id="ARBA00023303"/>
    </source>
</evidence>
<keyword evidence="6 18" id="KW-1133">Transmembrane helix</keyword>
<dbReference type="InterPro" id="IPR027359">
    <property type="entry name" value="Volt_channel_dom_sf"/>
</dbReference>
<dbReference type="PRINTS" id="PR01433">
    <property type="entry name" value="POLYCYSTIN2"/>
</dbReference>
<feature type="transmembrane region" description="Helical" evidence="18">
    <location>
        <begin position="406"/>
        <end position="428"/>
    </location>
</feature>
<dbReference type="InterPro" id="IPR051223">
    <property type="entry name" value="Polycystin"/>
</dbReference>
<dbReference type="GO" id="GO:0005262">
    <property type="term" value="F:calcium channel activity"/>
    <property type="evidence" value="ECO:0007669"/>
    <property type="project" value="UniProtKB-KW"/>
</dbReference>
<keyword evidence="22" id="KW-1185">Reference proteome</keyword>
<name>A0A0R3X208_HYDTA</name>
<evidence type="ECO:0000256" key="15">
    <source>
        <dbReference type="PIRSR" id="PIRSR603915-2"/>
    </source>
</evidence>
<keyword evidence="12" id="KW-0966">Cell projection</keyword>
<keyword evidence="3" id="KW-0813">Transport</keyword>
<comment type="similarity">
    <text evidence="2">Belongs to the polycystin family.</text>
</comment>
<keyword evidence="14" id="KW-0107">Calcium channel</keyword>
<evidence type="ECO:0000256" key="2">
    <source>
        <dbReference type="ARBA" id="ARBA00007200"/>
    </source>
</evidence>
<keyword evidence="8 14" id="KW-0406">Ion transport</keyword>
<feature type="binding site" evidence="14">
    <location>
        <position position="589"/>
    </location>
    <ligand>
        <name>Ca(2+)</name>
        <dbReference type="ChEBI" id="CHEBI:29108"/>
        <label>2</label>
    </ligand>
</feature>
<evidence type="ECO:0000256" key="5">
    <source>
        <dbReference type="ARBA" id="ARBA00022692"/>
    </source>
</evidence>
<reference evidence="21 22" key="2">
    <citation type="submission" date="2018-11" db="EMBL/GenBank/DDBJ databases">
        <authorList>
            <consortium name="Pathogen Informatics"/>
        </authorList>
    </citation>
    <scope>NUCLEOTIDE SEQUENCE [LARGE SCALE GENOMIC DNA]</scope>
</reference>
<dbReference type="Proteomes" id="UP000274429">
    <property type="component" value="Unassembled WGS sequence"/>
</dbReference>
<evidence type="ECO:0000256" key="16">
    <source>
        <dbReference type="SAM" id="Coils"/>
    </source>
</evidence>
<keyword evidence="5 18" id="KW-0812">Transmembrane</keyword>
<evidence type="ECO:0000256" key="9">
    <source>
        <dbReference type="ARBA" id="ARBA00023136"/>
    </source>
</evidence>
<keyword evidence="14" id="KW-0106">Calcium</keyword>
<keyword evidence="14" id="KW-0479">Metal-binding</keyword>
<reference evidence="23" key="1">
    <citation type="submission" date="2017-02" db="UniProtKB">
        <authorList>
            <consortium name="WormBaseParasite"/>
        </authorList>
    </citation>
    <scope>IDENTIFICATION</scope>
</reference>
<feature type="domain" description="Polycystin cation channel PKD1/PKD2" evidence="19">
    <location>
        <begin position="272"/>
        <end position="496"/>
    </location>
</feature>
<accession>A0A0R3X208</accession>
<feature type="transmembrane region" description="Helical" evidence="18">
    <location>
        <begin position="468"/>
        <end position="489"/>
    </location>
</feature>
<evidence type="ECO:0000313" key="23">
    <source>
        <dbReference type="WBParaSite" id="TTAC_0000728601-mRNA-1"/>
    </source>
</evidence>
<dbReference type="FunFam" id="1.10.287.70:FF:000055">
    <property type="entry name" value="Polycystic kidney disease 2-like 1"/>
    <property type="match status" value="1"/>
</dbReference>
<feature type="binding site" evidence="14">
    <location>
        <position position="600"/>
    </location>
    <ligand>
        <name>Ca(2+)</name>
        <dbReference type="ChEBI" id="CHEBI:29108"/>
        <label>2</label>
    </ligand>
</feature>
<evidence type="ECO:0000256" key="8">
    <source>
        <dbReference type="ARBA" id="ARBA00023065"/>
    </source>
</evidence>
<dbReference type="InterPro" id="IPR046791">
    <property type="entry name" value="Polycystin_dom"/>
</dbReference>
<evidence type="ECO:0000313" key="22">
    <source>
        <dbReference type="Proteomes" id="UP000274429"/>
    </source>
</evidence>
<evidence type="ECO:0000256" key="3">
    <source>
        <dbReference type="ARBA" id="ARBA00022448"/>
    </source>
</evidence>
<keyword evidence="7 16" id="KW-0175">Coiled coil</keyword>
<evidence type="ECO:0000256" key="6">
    <source>
        <dbReference type="ARBA" id="ARBA00022989"/>
    </source>
</evidence>
<organism evidence="23">
    <name type="scientific">Hydatigena taeniaeformis</name>
    <name type="common">Feline tapeworm</name>
    <name type="synonym">Taenia taeniaeformis</name>
    <dbReference type="NCBI Taxonomy" id="6205"/>
    <lineage>
        <taxon>Eukaryota</taxon>
        <taxon>Metazoa</taxon>
        <taxon>Spiralia</taxon>
        <taxon>Lophotrochozoa</taxon>
        <taxon>Platyhelminthes</taxon>
        <taxon>Cestoda</taxon>
        <taxon>Eucestoda</taxon>
        <taxon>Cyclophyllidea</taxon>
        <taxon>Taeniidae</taxon>
        <taxon>Hydatigera</taxon>
    </lineage>
</organism>
<feature type="transmembrane region" description="Helical" evidence="18">
    <location>
        <begin position="367"/>
        <end position="386"/>
    </location>
</feature>
<evidence type="ECO:0000256" key="18">
    <source>
        <dbReference type="SAM" id="Phobius"/>
    </source>
</evidence>
<feature type="coiled-coil region" evidence="16">
    <location>
        <begin position="522"/>
        <end position="559"/>
    </location>
</feature>
<evidence type="ECO:0000256" key="7">
    <source>
        <dbReference type="ARBA" id="ARBA00023054"/>
    </source>
</evidence>
<feature type="disulfide bond" evidence="15">
    <location>
        <begin position="139"/>
        <end position="152"/>
    </location>
</feature>
<evidence type="ECO:0000256" key="14">
    <source>
        <dbReference type="PIRSR" id="PIRSR603915-1"/>
    </source>
</evidence>
<dbReference type="Pfam" id="PF20519">
    <property type="entry name" value="Polycystin_dom"/>
    <property type="match status" value="1"/>
</dbReference>
<evidence type="ECO:0000256" key="11">
    <source>
        <dbReference type="ARBA" id="ARBA00023180"/>
    </source>
</evidence>
<feature type="domain" description="Polycystin" evidence="20">
    <location>
        <begin position="77"/>
        <end position="271"/>
    </location>
</feature>
<dbReference type="InterPro" id="IPR003915">
    <property type="entry name" value="PKD_2"/>
</dbReference>
<evidence type="ECO:0000259" key="20">
    <source>
        <dbReference type="Pfam" id="PF20519"/>
    </source>
</evidence>
<keyword evidence="11" id="KW-0325">Glycoprotein</keyword>
<keyword evidence="9 18" id="KW-0472">Membrane</keyword>
<evidence type="ECO:0000256" key="17">
    <source>
        <dbReference type="SAM" id="MobiDB-lite"/>
    </source>
</evidence>
<gene>
    <name evidence="21" type="ORF">TTAC_LOCUS7271</name>
</gene>